<evidence type="ECO:0000256" key="1">
    <source>
        <dbReference type="SAM" id="MobiDB-lite"/>
    </source>
</evidence>
<feature type="compositionally biased region" description="Polar residues" evidence="1">
    <location>
        <begin position="41"/>
        <end position="51"/>
    </location>
</feature>
<evidence type="ECO:0000313" key="3">
    <source>
        <dbReference type="Proteomes" id="UP000265520"/>
    </source>
</evidence>
<evidence type="ECO:0000313" key="2">
    <source>
        <dbReference type="EMBL" id="MCI85711.1"/>
    </source>
</evidence>
<feature type="region of interest" description="Disordered" evidence="1">
    <location>
        <begin position="1"/>
        <end position="51"/>
    </location>
</feature>
<organism evidence="2 3">
    <name type="scientific">Trifolium medium</name>
    <dbReference type="NCBI Taxonomy" id="97028"/>
    <lineage>
        <taxon>Eukaryota</taxon>
        <taxon>Viridiplantae</taxon>
        <taxon>Streptophyta</taxon>
        <taxon>Embryophyta</taxon>
        <taxon>Tracheophyta</taxon>
        <taxon>Spermatophyta</taxon>
        <taxon>Magnoliopsida</taxon>
        <taxon>eudicotyledons</taxon>
        <taxon>Gunneridae</taxon>
        <taxon>Pentapetalae</taxon>
        <taxon>rosids</taxon>
        <taxon>fabids</taxon>
        <taxon>Fabales</taxon>
        <taxon>Fabaceae</taxon>
        <taxon>Papilionoideae</taxon>
        <taxon>50 kb inversion clade</taxon>
        <taxon>NPAAA clade</taxon>
        <taxon>Hologalegina</taxon>
        <taxon>IRL clade</taxon>
        <taxon>Trifolieae</taxon>
        <taxon>Trifolium</taxon>
    </lineage>
</organism>
<dbReference type="AlphaFoldDB" id="A0A392VFI3"/>
<dbReference type="Proteomes" id="UP000265520">
    <property type="component" value="Unassembled WGS sequence"/>
</dbReference>
<reference evidence="2 3" key="1">
    <citation type="journal article" date="2018" name="Front. Plant Sci.">
        <title>Red Clover (Trifolium pratense) and Zigzag Clover (T. medium) - A Picture of Genomic Similarities and Differences.</title>
        <authorList>
            <person name="Dluhosova J."/>
            <person name="Istvanek J."/>
            <person name="Nedelnik J."/>
            <person name="Repkova J."/>
        </authorList>
    </citation>
    <scope>NUCLEOTIDE SEQUENCE [LARGE SCALE GENOMIC DNA]</scope>
    <source>
        <strain evidence="3">cv. 10/8</strain>
        <tissue evidence="2">Leaf</tissue>
    </source>
</reference>
<keyword evidence="3" id="KW-1185">Reference proteome</keyword>
<proteinExistence type="predicted"/>
<sequence>GSYRNRRALLLSGVTRKRLTPTGSMPHPVTARPTNLGGPGTATSRSFPPPH</sequence>
<accession>A0A392VFI3</accession>
<feature type="non-terminal residue" evidence="2">
    <location>
        <position position="1"/>
    </location>
</feature>
<name>A0A392VFI3_9FABA</name>
<comment type="caution">
    <text evidence="2">The sequence shown here is derived from an EMBL/GenBank/DDBJ whole genome shotgun (WGS) entry which is preliminary data.</text>
</comment>
<dbReference type="EMBL" id="LXQA011122106">
    <property type="protein sequence ID" value="MCI85711.1"/>
    <property type="molecule type" value="Genomic_DNA"/>
</dbReference>
<protein>
    <submittedName>
        <fullName evidence="2">Uncharacterized protein</fullName>
    </submittedName>
</protein>